<organism evidence="2 3">
    <name type="scientific">Vibrio scophthalmi</name>
    <dbReference type="NCBI Taxonomy" id="45658"/>
    <lineage>
        <taxon>Bacteria</taxon>
        <taxon>Pseudomonadati</taxon>
        <taxon>Pseudomonadota</taxon>
        <taxon>Gammaproteobacteria</taxon>
        <taxon>Vibrionales</taxon>
        <taxon>Vibrionaceae</taxon>
        <taxon>Vibrio</taxon>
    </lineage>
</organism>
<dbReference type="AlphaFoldDB" id="A0A1E3WMB8"/>
<evidence type="ECO:0000313" key="2">
    <source>
        <dbReference type="EMBL" id="ODS10919.1"/>
    </source>
</evidence>
<dbReference type="Proteomes" id="UP000095131">
    <property type="component" value="Unassembled WGS sequence"/>
</dbReference>
<dbReference type="RefSeq" id="WP_006714016.1">
    <property type="nucleotide sequence ID" value="NZ_MDCJ01000002.1"/>
</dbReference>
<dbReference type="InterPro" id="IPR009826">
    <property type="entry name" value="DNA_circ_N"/>
</dbReference>
<evidence type="ECO:0000313" key="3">
    <source>
        <dbReference type="Proteomes" id="UP000095131"/>
    </source>
</evidence>
<proteinExistence type="predicted"/>
<name>A0A1E3WMB8_9VIBR</name>
<comment type="caution">
    <text evidence="2">The sequence shown here is derived from an EMBL/GenBank/DDBJ whole genome shotgun (WGS) entry which is preliminary data.</text>
</comment>
<dbReference type="Pfam" id="PF07157">
    <property type="entry name" value="DNA_circ_N"/>
    <property type="match status" value="1"/>
</dbReference>
<evidence type="ECO:0000259" key="1">
    <source>
        <dbReference type="Pfam" id="PF07157"/>
    </source>
</evidence>
<protein>
    <submittedName>
        <fullName evidence="2">Mu-like prophage FluMu DNA circularization protein</fullName>
    </submittedName>
</protein>
<sequence length="404" mass="44894">MSEDIERLEASFRGVSFPLESVKGKSGRRAIAHEYPKRDGGFAEDNGGVLNNETIRAVFVGPAAEQEFESLVAALNVAGPGELVHPWFGILQVQVGEVDYEFNNDEFNIARVSFQIYAAGNDFTIERVDSQNDTCEKSDQAKEANLTHFEEQTQELTPEQELTLGESIDNALNDLDNFVADLPGLPKEIGQWVDRLEHAKYSVSSLLAYPGELMREVTNLVQDVGNLVTEMPQSLEVYDQMSNRWKGMSEAYNPTWNSDQAKTQELTYQTLQTAAVIAKVDAIVAAPVTGEDGGFSDSEQAKDASETLNNQLNDLAENAIESGNRLSWRSLRVLRTAAAKDLSERIRQLPNVVVISPRNLIPVALLAYQQTGDTEQRNQIIKRNKLSRPSFITVHHQVEVVKRG</sequence>
<dbReference type="OrthoDB" id="378644at2"/>
<reference evidence="2 3" key="1">
    <citation type="submission" date="2016-08" db="EMBL/GenBank/DDBJ databases">
        <title>Genome sequencing of Vibrio scophthalmi strain FP3289, an isolated from Paralichthys olivaceus.</title>
        <authorList>
            <person name="Han H.-J."/>
        </authorList>
    </citation>
    <scope>NUCLEOTIDE SEQUENCE [LARGE SCALE GENOMIC DNA]</scope>
    <source>
        <strain evidence="2 3">FP3289</strain>
    </source>
</reference>
<dbReference type="PATRIC" id="fig|45658.8.peg.1174"/>
<gene>
    <name evidence="2" type="ORF">VSF3289_01180</name>
</gene>
<dbReference type="EMBL" id="MDCJ01000002">
    <property type="protein sequence ID" value="ODS10919.1"/>
    <property type="molecule type" value="Genomic_DNA"/>
</dbReference>
<feature type="domain" description="DNA circulation N-terminal" evidence="1">
    <location>
        <begin position="8"/>
        <end position="93"/>
    </location>
</feature>
<accession>A0A1E3WMB8</accession>